<organism evidence="9 10">
    <name type="scientific">Pythium insidiosum</name>
    <name type="common">Pythiosis disease agent</name>
    <dbReference type="NCBI Taxonomy" id="114742"/>
    <lineage>
        <taxon>Eukaryota</taxon>
        <taxon>Sar</taxon>
        <taxon>Stramenopiles</taxon>
        <taxon>Oomycota</taxon>
        <taxon>Peronosporomycetes</taxon>
        <taxon>Pythiales</taxon>
        <taxon>Pythiaceae</taxon>
        <taxon>Pythium</taxon>
    </lineage>
</organism>
<dbReference type="GO" id="GO:0005886">
    <property type="term" value="C:plasma membrane"/>
    <property type="evidence" value="ECO:0007669"/>
    <property type="project" value="UniProtKB-SubCell"/>
</dbReference>
<evidence type="ECO:0000256" key="8">
    <source>
        <dbReference type="SAM" id="Phobius"/>
    </source>
</evidence>
<feature type="transmembrane region" description="Helical" evidence="8">
    <location>
        <begin position="797"/>
        <end position="818"/>
    </location>
</feature>
<keyword evidence="10" id="KW-1185">Reference proteome</keyword>
<dbReference type="InterPro" id="IPR002293">
    <property type="entry name" value="AA/rel_permease1"/>
</dbReference>
<feature type="transmembrane region" description="Helical" evidence="8">
    <location>
        <begin position="717"/>
        <end position="736"/>
    </location>
</feature>
<keyword evidence="5 8" id="KW-1133">Transmembrane helix</keyword>
<name>A0AAD5L7C2_PYTIN</name>
<evidence type="ECO:0000256" key="2">
    <source>
        <dbReference type="ARBA" id="ARBA00022448"/>
    </source>
</evidence>
<dbReference type="PANTHER" id="PTHR45826:SF2">
    <property type="entry name" value="AMINO ACID TRANSPORTER"/>
    <property type="match status" value="1"/>
</dbReference>
<dbReference type="InterPro" id="IPR044566">
    <property type="entry name" value="RMV1-like"/>
</dbReference>
<keyword evidence="3" id="KW-1003">Cell membrane</keyword>
<sequence>MTPLDEHREVDSFDVSILNLQHQSQLHFTSDLDRIDLLLESPGSAKTAHAPFFNEQRRSVRVLGTLSVASITFFYGCGGPLGSEEVVRIGGPLAGLLALCVYPVVFTIPYAYVVAELSSAFPEDGGFTIWVLNAFGPFWGFQIGYWSWVAGIFGAAIYPGYLLQLLQGFFHSSEISTTLDAVLKVAIGVVLSLPTFGSTRLIGRGAVLLLALVFLPLFLYTVWCYAVFKDASDLDIIRRVNGTSAADWRTPDLQRDGPQHGIEDSLYSLTNSVFWNYDGIQMASVFGGQVANPARVYSRAIWITVAFTVAVYTLPIPATLVSKGAHWTEFTRGAYVHAAATVGGSFLRGAMILSTVCSNAGLFMSSLFCKAFEVAGMADSRLVPLCFAARNRAFGSPHNSLLVTMLLTLALSVVEVETLLPVTNTFAALVTLVIFVSAIRLRRSLPYIPRPTRVPGGLVGVVLLSVIPTIVCGYIITMNITAGVKEAVMIAVFVLPGLCYGGYMSLTNMSKANSSGVDLSYLVVFSRTPDRDALSDHAEFTMLDRPDILESPPPPLTSAIKFTAEGPSSFVRPDRVLGTLGVVAITFMCGTGGPLGSESIIADGGPLVALLGFLLYPLVVTVPYAAVVTELCAAFPEDGGFTIWVMNAFGPFWSIQVGYWSWISGIMSLAMYPGYVLDTCRRFVDIDVHGEYLIKAAIAVVLALPSLIGTRLISRSAASLLAVVVLSTAVYSLWGISQAEAHESHVLLQTRGDQRNETSDIQWVEIVNSLYWNYEGLRMASVFGGQVRNPAGVYARAIWIVVALSMAMYTLPLIGTIVSGSVPWLQFDEGVYERAARVLGGSTLRRPASTRAWGKDQDDILIAEMRAAASERKGMRAAVLRTGYHISFVRSRWLDVRTTSPTSTDSAAWHSPAVGVVSSLFSRGDQPALLAGGDEHEVTADPTPADPVRVISDALQLFARLRDQFGSHALTERVERTAVACAWLTHVVEALVELVRIQDTQLTLPHWRHDAVNKWLWLAMLSTEHAMSWM</sequence>
<evidence type="ECO:0000256" key="3">
    <source>
        <dbReference type="ARBA" id="ARBA00022475"/>
    </source>
</evidence>
<evidence type="ECO:0000256" key="4">
    <source>
        <dbReference type="ARBA" id="ARBA00022692"/>
    </source>
</evidence>
<reference evidence="9" key="1">
    <citation type="submission" date="2021-12" db="EMBL/GenBank/DDBJ databases">
        <title>Prjna785345.</title>
        <authorList>
            <person name="Rujirawat T."/>
            <person name="Krajaejun T."/>
        </authorList>
    </citation>
    <scope>NUCLEOTIDE SEQUENCE</scope>
    <source>
        <strain evidence="9">Pi057C3</strain>
    </source>
</reference>
<comment type="similarity">
    <text evidence="7">Belongs to the amino acid-polyamine-organocation (APC) superfamily. Polyamine:cation symporter (PHS) (TC 2.A.3.12) family.</text>
</comment>
<keyword evidence="6 8" id="KW-0472">Membrane</keyword>
<dbReference type="EMBL" id="JAKCXM010000791">
    <property type="protein sequence ID" value="KAJ0391912.1"/>
    <property type="molecule type" value="Genomic_DNA"/>
</dbReference>
<feature type="transmembrane region" description="Helical" evidence="8">
    <location>
        <begin position="182"/>
        <end position="202"/>
    </location>
</feature>
<gene>
    <name evidence="9" type="ORF">P43SY_010132</name>
</gene>
<feature type="transmembrane region" description="Helical" evidence="8">
    <location>
        <begin position="488"/>
        <end position="506"/>
    </location>
</feature>
<evidence type="ECO:0000256" key="5">
    <source>
        <dbReference type="ARBA" id="ARBA00022989"/>
    </source>
</evidence>
<evidence type="ECO:0000313" key="10">
    <source>
        <dbReference type="Proteomes" id="UP001209570"/>
    </source>
</evidence>
<feature type="transmembrane region" description="Helical" evidence="8">
    <location>
        <begin position="334"/>
        <end position="357"/>
    </location>
</feature>
<feature type="transmembrane region" description="Helical" evidence="8">
    <location>
        <begin position="426"/>
        <end position="442"/>
    </location>
</feature>
<evidence type="ECO:0000256" key="6">
    <source>
        <dbReference type="ARBA" id="ARBA00023136"/>
    </source>
</evidence>
<evidence type="ECO:0000256" key="7">
    <source>
        <dbReference type="ARBA" id="ARBA00024041"/>
    </source>
</evidence>
<evidence type="ECO:0000256" key="1">
    <source>
        <dbReference type="ARBA" id="ARBA00004651"/>
    </source>
</evidence>
<feature type="transmembrane region" description="Helical" evidence="8">
    <location>
        <begin position="93"/>
        <end position="115"/>
    </location>
</feature>
<dbReference type="Pfam" id="PF13520">
    <property type="entry name" value="AA_permease_2"/>
    <property type="match status" value="2"/>
</dbReference>
<dbReference type="PANTHER" id="PTHR45826">
    <property type="entry name" value="POLYAMINE TRANSPORTER PUT1"/>
    <property type="match status" value="1"/>
</dbReference>
<feature type="transmembrane region" description="Helical" evidence="8">
    <location>
        <begin position="648"/>
        <end position="672"/>
    </location>
</feature>
<keyword evidence="2" id="KW-0813">Transport</keyword>
<protein>
    <submittedName>
        <fullName evidence="9">Uncharacterized protein</fullName>
    </submittedName>
</protein>
<dbReference type="Gene3D" id="1.20.1740.10">
    <property type="entry name" value="Amino acid/polyamine transporter I"/>
    <property type="match status" value="2"/>
</dbReference>
<dbReference type="AlphaFoldDB" id="A0AAD5L7C2"/>
<accession>A0AAD5L7C2</accession>
<feature type="transmembrane region" description="Helical" evidence="8">
    <location>
        <begin position="208"/>
        <end position="228"/>
    </location>
</feature>
<comment type="caution">
    <text evidence="9">The sequence shown here is derived from an EMBL/GenBank/DDBJ whole genome shotgun (WGS) entry which is preliminary data.</text>
</comment>
<comment type="subcellular location">
    <subcellularLocation>
        <location evidence="1">Cell membrane</location>
        <topology evidence="1">Multi-pass membrane protein</topology>
    </subcellularLocation>
</comment>
<proteinExistence type="inferred from homology"/>
<dbReference type="GO" id="GO:0015203">
    <property type="term" value="F:polyamine transmembrane transporter activity"/>
    <property type="evidence" value="ECO:0007669"/>
    <property type="project" value="UniProtKB-ARBA"/>
</dbReference>
<feature type="transmembrane region" description="Helical" evidence="8">
    <location>
        <begin position="454"/>
        <end position="476"/>
    </location>
</feature>
<feature type="transmembrane region" description="Helical" evidence="8">
    <location>
        <begin position="576"/>
        <end position="595"/>
    </location>
</feature>
<dbReference type="Proteomes" id="UP001209570">
    <property type="component" value="Unassembled WGS sequence"/>
</dbReference>
<feature type="transmembrane region" description="Helical" evidence="8">
    <location>
        <begin position="62"/>
        <end position="81"/>
    </location>
</feature>
<feature type="transmembrane region" description="Helical" evidence="8">
    <location>
        <begin position="607"/>
        <end position="627"/>
    </location>
</feature>
<feature type="transmembrane region" description="Helical" evidence="8">
    <location>
        <begin position="296"/>
        <end position="314"/>
    </location>
</feature>
<evidence type="ECO:0000313" key="9">
    <source>
        <dbReference type="EMBL" id="KAJ0391912.1"/>
    </source>
</evidence>
<keyword evidence="4 8" id="KW-0812">Transmembrane</keyword>
<feature type="transmembrane region" description="Helical" evidence="8">
    <location>
        <begin position="127"/>
        <end position="146"/>
    </location>
</feature>